<dbReference type="EMBL" id="AGRJ01000110">
    <property type="protein sequence ID" value="EHO52232.1"/>
    <property type="molecule type" value="Genomic_DNA"/>
</dbReference>
<evidence type="ECO:0000313" key="2">
    <source>
        <dbReference type="Proteomes" id="UP000005025"/>
    </source>
</evidence>
<dbReference type="PATRIC" id="fig|797516.3.peg.1045"/>
<organism evidence="1 2">
    <name type="scientific">Lentilactobacillus kisonensis F0435</name>
    <dbReference type="NCBI Taxonomy" id="797516"/>
    <lineage>
        <taxon>Bacteria</taxon>
        <taxon>Bacillati</taxon>
        <taxon>Bacillota</taxon>
        <taxon>Bacilli</taxon>
        <taxon>Lactobacillales</taxon>
        <taxon>Lactobacillaceae</taxon>
        <taxon>Lentilactobacillus</taxon>
    </lineage>
</organism>
<dbReference type="InterPro" id="IPR006524">
    <property type="entry name" value="ArpU-like"/>
</dbReference>
<reference evidence="1 2" key="1">
    <citation type="submission" date="2011-09" db="EMBL/GenBank/DDBJ databases">
        <authorList>
            <person name="Weinstock G."/>
            <person name="Sodergren E."/>
            <person name="Clifton S."/>
            <person name="Fulton L."/>
            <person name="Fulton B."/>
            <person name="Courtney L."/>
            <person name="Fronick C."/>
            <person name="Harrison M."/>
            <person name="Strong C."/>
            <person name="Farmer C."/>
            <person name="Delahaunty K."/>
            <person name="Markovic C."/>
            <person name="Hall O."/>
            <person name="Minx P."/>
            <person name="Tomlinson C."/>
            <person name="Mitreva M."/>
            <person name="Hou S."/>
            <person name="Chen J."/>
            <person name="Wollam A."/>
            <person name="Pepin K.H."/>
            <person name="Johnson M."/>
            <person name="Bhonagiri V."/>
            <person name="Zhang X."/>
            <person name="Suruliraj S."/>
            <person name="Warren W."/>
            <person name="Chinwalla A."/>
            <person name="Mardis E.R."/>
            <person name="Wilson R.K."/>
        </authorList>
    </citation>
    <scope>NUCLEOTIDE SEQUENCE [LARGE SCALE GENOMIC DNA]</scope>
    <source>
        <strain evidence="1 2">F0435</strain>
    </source>
</reference>
<evidence type="ECO:0000313" key="1">
    <source>
        <dbReference type="EMBL" id="EHO52232.1"/>
    </source>
</evidence>
<dbReference type="AlphaFoldDB" id="H1LEZ3"/>
<gene>
    <name evidence="1" type="ORF">HMPREF9104_01169</name>
</gene>
<dbReference type="HOGENOM" id="CLU_121875_2_0_9"/>
<sequence length="192" mass="22986">MGKTDMIELFPEVNKKETVDRVKHFFNHTIPKMERYAHQSITDIKSPTISDMPKANHVGNSAEETIYKHLYAQEVLKRTIEAIENCSNISKMIISKLYFTREKPLDWQIMKQLHYHENRYYFYKNRAFLEFADAYLLEDLHVCLIRNKNRSFTAVLPQFYRRNTAGLMQFQGLYWYCGIYKKVPFPQYKMCG</sequence>
<name>H1LEZ3_9LACO</name>
<accession>H1LEZ3</accession>
<dbReference type="OrthoDB" id="2301896at2"/>
<dbReference type="NCBIfam" id="TIGR01637">
    <property type="entry name" value="phage_arpU"/>
    <property type="match status" value="1"/>
</dbReference>
<proteinExistence type="predicted"/>
<dbReference type="STRING" id="797516.HMPREF9104_01169"/>
<protein>
    <submittedName>
        <fullName evidence="1">Phage transcriptional regulator, ArpU family</fullName>
    </submittedName>
</protein>
<dbReference type="RefSeq" id="WP_008856346.1">
    <property type="nucleotide sequence ID" value="NZ_JH591026.1"/>
</dbReference>
<comment type="caution">
    <text evidence="1">The sequence shown here is derived from an EMBL/GenBank/DDBJ whole genome shotgun (WGS) entry which is preliminary data.</text>
</comment>
<dbReference type="Proteomes" id="UP000005025">
    <property type="component" value="Unassembled WGS sequence"/>
</dbReference>